<dbReference type="InParanoid" id="A0A0C3G8Z6"/>
<feature type="region of interest" description="Disordered" evidence="1">
    <location>
        <begin position="541"/>
        <end position="598"/>
    </location>
</feature>
<evidence type="ECO:0000256" key="1">
    <source>
        <dbReference type="SAM" id="MobiDB-lite"/>
    </source>
</evidence>
<organism evidence="2 3">
    <name type="scientific">Piloderma croceum (strain F 1598)</name>
    <dbReference type="NCBI Taxonomy" id="765440"/>
    <lineage>
        <taxon>Eukaryota</taxon>
        <taxon>Fungi</taxon>
        <taxon>Dikarya</taxon>
        <taxon>Basidiomycota</taxon>
        <taxon>Agaricomycotina</taxon>
        <taxon>Agaricomycetes</taxon>
        <taxon>Agaricomycetidae</taxon>
        <taxon>Atheliales</taxon>
        <taxon>Atheliaceae</taxon>
        <taxon>Piloderma</taxon>
    </lineage>
</organism>
<gene>
    <name evidence="2" type="ORF">PILCRDRAFT_250981</name>
</gene>
<protein>
    <recommendedName>
        <fullName evidence="4">F-box domain-containing protein</fullName>
    </recommendedName>
</protein>
<evidence type="ECO:0000313" key="2">
    <source>
        <dbReference type="EMBL" id="KIM88224.1"/>
    </source>
</evidence>
<dbReference type="Proteomes" id="UP000054166">
    <property type="component" value="Unassembled WGS sequence"/>
</dbReference>
<dbReference type="OrthoDB" id="3258555at2759"/>
<dbReference type="AlphaFoldDB" id="A0A0C3G8Z6"/>
<evidence type="ECO:0008006" key="4">
    <source>
        <dbReference type="Google" id="ProtNLM"/>
    </source>
</evidence>
<keyword evidence="3" id="KW-1185">Reference proteome</keyword>
<feature type="compositionally biased region" description="Acidic residues" evidence="1">
    <location>
        <begin position="543"/>
        <end position="553"/>
    </location>
</feature>
<sequence>MNDGPDMAWTKDNTFPCLVKDMVALMLEKELDGSSAVVTSKRIVDKICEVQEAIRVDKTLHETQVDLTEDIIRLWKTKHLFSEDNDPLEQDTFHPTEDCAKPDDENLQQKLNALQHVIAKNVIGVEDQGHLFHKVPDEILLLIFYAAIPPSFLLDASLSAGPNSPWCLTMRTKRSIIEVCRQWWQVGMEMFYEEVVFRHFGQIPALVRTLENSTVDIGGLIKKIDIRCFIPVGYFSLYEAELRRIFERCPRVVHVNFSVSASPVNSSTDPPRTLCVFRYMALQSVISKLTHLECGEMVLFENLIAGLQLCTNLMSLSFYLPSHAEPAPQQHDAFSAPLAMAQLEDFRCVMAWRDTYYLGVIAQQWSMPRLRRVSFDQNINVDMSWHARFFRAHGRNLIYLHIRPHAVILTEQAATVEMQVLLKFCPEVEHIVLSSQILVPISHPKVRWIDIWDPNSAQHAQHKALCTSLTQKSFPALRGIRHIDLALANIADVPIVLPPDLVRTGGPLEYQFPGVDVQHTLGRIVKRDMMYHHRDEVMFETSDGFDEGDGDDSDPGRHSPCMSLSDDSYLFDEESSDDHSSEYWSSADDESSGQRSDIYDWADHDTALSIFLQTQS</sequence>
<dbReference type="HOGENOM" id="CLU_030668_1_0_1"/>
<reference evidence="2 3" key="1">
    <citation type="submission" date="2014-04" db="EMBL/GenBank/DDBJ databases">
        <authorList>
            <consortium name="DOE Joint Genome Institute"/>
            <person name="Kuo A."/>
            <person name="Tarkka M."/>
            <person name="Buscot F."/>
            <person name="Kohler A."/>
            <person name="Nagy L.G."/>
            <person name="Floudas D."/>
            <person name="Copeland A."/>
            <person name="Barry K.W."/>
            <person name="Cichocki N."/>
            <person name="Veneault-Fourrey C."/>
            <person name="LaButti K."/>
            <person name="Lindquist E.A."/>
            <person name="Lipzen A."/>
            <person name="Lundell T."/>
            <person name="Morin E."/>
            <person name="Murat C."/>
            <person name="Sun H."/>
            <person name="Tunlid A."/>
            <person name="Henrissat B."/>
            <person name="Grigoriev I.V."/>
            <person name="Hibbett D.S."/>
            <person name="Martin F."/>
            <person name="Nordberg H.P."/>
            <person name="Cantor M.N."/>
            <person name="Hua S.X."/>
        </authorList>
    </citation>
    <scope>NUCLEOTIDE SEQUENCE [LARGE SCALE GENOMIC DNA]</scope>
    <source>
        <strain evidence="2 3">F 1598</strain>
    </source>
</reference>
<proteinExistence type="predicted"/>
<accession>A0A0C3G8Z6</accession>
<dbReference type="EMBL" id="KN832977">
    <property type="protein sequence ID" value="KIM88224.1"/>
    <property type="molecule type" value="Genomic_DNA"/>
</dbReference>
<reference evidence="3" key="2">
    <citation type="submission" date="2015-01" db="EMBL/GenBank/DDBJ databases">
        <title>Evolutionary Origins and Diversification of the Mycorrhizal Mutualists.</title>
        <authorList>
            <consortium name="DOE Joint Genome Institute"/>
            <consortium name="Mycorrhizal Genomics Consortium"/>
            <person name="Kohler A."/>
            <person name="Kuo A."/>
            <person name="Nagy L.G."/>
            <person name="Floudas D."/>
            <person name="Copeland A."/>
            <person name="Barry K.W."/>
            <person name="Cichocki N."/>
            <person name="Veneault-Fourrey C."/>
            <person name="LaButti K."/>
            <person name="Lindquist E.A."/>
            <person name="Lipzen A."/>
            <person name="Lundell T."/>
            <person name="Morin E."/>
            <person name="Murat C."/>
            <person name="Riley R."/>
            <person name="Ohm R."/>
            <person name="Sun H."/>
            <person name="Tunlid A."/>
            <person name="Henrissat B."/>
            <person name="Grigoriev I.V."/>
            <person name="Hibbett D.S."/>
            <person name="Martin F."/>
        </authorList>
    </citation>
    <scope>NUCLEOTIDE SEQUENCE [LARGE SCALE GENOMIC DNA]</scope>
    <source>
        <strain evidence="3">F 1598</strain>
    </source>
</reference>
<name>A0A0C3G8Z6_PILCF</name>
<evidence type="ECO:0000313" key="3">
    <source>
        <dbReference type="Proteomes" id="UP000054166"/>
    </source>
</evidence>